<dbReference type="CDD" id="cd19974">
    <property type="entry name" value="PBP1_LacI-like"/>
    <property type="match status" value="1"/>
</dbReference>
<evidence type="ECO:0000313" key="6">
    <source>
        <dbReference type="EMBL" id="MBO8464096.1"/>
    </source>
</evidence>
<dbReference type="SUPFAM" id="SSF47413">
    <property type="entry name" value="lambda repressor-like DNA-binding domains"/>
    <property type="match status" value="1"/>
</dbReference>
<dbReference type="GO" id="GO:0000976">
    <property type="term" value="F:transcription cis-regulatory region binding"/>
    <property type="evidence" value="ECO:0007669"/>
    <property type="project" value="TreeGrafter"/>
</dbReference>
<dbReference type="Gene3D" id="3.40.50.2300">
    <property type="match status" value="2"/>
</dbReference>
<evidence type="ECO:0000256" key="2">
    <source>
        <dbReference type="ARBA" id="ARBA00023015"/>
    </source>
</evidence>
<protein>
    <submittedName>
        <fullName evidence="6">LacI family DNA-binding transcriptional regulator</fullName>
    </submittedName>
</protein>
<dbReference type="InterPro" id="IPR000843">
    <property type="entry name" value="HTH_LacI"/>
</dbReference>
<comment type="caution">
    <text evidence="6">The sequence shown here is derived from an EMBL/GenBank/DDBJ whole genome shotgun (WGS) entry which is preliminary data.</text>
</comment>
<organism evidence="6 7">
    <name type="scientific">Candidatus Scybalomonas excrementavium</name>
    <dbReference type="NCBI Taxonomy" id="2840943"/>
    <lineage>
        <taxon>Bacteria</taxon>
        <taxon>Bacillati</taxon>
        <taxon>Bacillota</taxon>
        <taxon>Clostridia</taxon>
        <taxon>Lachnospirales</taxon>
        <taxon>Lachnospiraceae</taxon>
        <taxon>Lachnospiraceae incertae sedis</taxon>
        <taxon>Candidatus Scybalomonas</taxon>
    </lineage>
</organism>
<dbReference type="Pfam" id="PF00356">
    <property type="entry name" value="LacI"/>
    <property type="match status" value="1"/>
</dbReference>
<reference evidence="6" key="1">
    <citation type="submission" date="2020-10" db="EMBL/GenBank/DDBJ databases">
        <authorList>
            <person name="Gilroy R."/>
        </authorList>
    </citation>
    <scope>NUCLEOTIDE SEQUENCE</scope>
    <source>
        <strain evidence="6">E3-2379</strain>
    </source>
</reference>
<dbReference type="PANTHER" id="PTHR30146">
    <property type="entry name" value="LACI-RELATED TRANSCRIPTIONAL REPRESSOR"/>
    <property type="match status" value="1"/>
</dbReference>
<keyword evidence="1" id="KW-0678">Repressor</keyword>
<keyword evidence="4" id="KW-0804">Transcription</keyword>
<sequence>MSEVKLKDIAEELNISVVTVSNALSGKKGVSAKVRNQVQNKAKELGYDLSKYQRKEETAIKIGVVVSDKYLEIGASFYWSLYQRVAYTASKKNSFTIFEVLEEENIEKGKTPKLLSEGEMEGLIIIGWLPHDYVKKVVDSTKVPVVLLDFYIDDMSCDAVISNSYVGMYKMTKYLLERGHREIAFLGSVYANENIMDRYFGYRKAMQEWGLSIRPEWVLKDRDVFTGEIDIELPKKMPTAFVANCDLSASRLHTELKKMGYRVPEDISIVGYDNYLYGDPFAEEVTTYNVDMDQMAKEAVQILLKRVRGMNVHSGIRYIDSHIIERKSVPPLSCD</sequence>
<dbReference type="Gene3D" id="1.10.260.40">
    <property type="entry name" value="lambda repressor-like DNA-binding domains"/>
    <property type="match status" value="1"/>
</dbReference>
<dbReference type="InterPro" id="IPR010982">
    <property type="entry name" value="Lambda_DNA-bd_dom_sf"/>
</dbReference>
<evidence type="ECO:0000313" key="7">
    <source>
        <dbReference type="Proteomes" id="UP000823618"/>
    </source>
</evidence>
<dbReference type="CDD" id="cd01392">
    <property type="entry name" value="HTH_LacI"/>
    <property type="match status" value="1"/>
</dbReference>
<evidence type="ECO:0000256" key="1">
    <source>
        <dbReference type="ARBA" id="ARBA00022491"/>
    </source>
</evidence>
<feature type="domain" description="HTH lacI-type" evidence="5">
    <location>
        <begin position="4"/>
        <end position="47"/>
    </location>
</feature>
<dbReference type="Pfam" id="PF13377">
    <property type="entry name" value="Peripla_BP_3"/>
    <property type="match status" value="1"/>
</dbReference>
<dbReference type="PROSITE" id="PS50932">
    <property type="entry name" value="HTH_LACI_2"/>
    <property type="match status" value="1"/>
</dbReference>
<dbReference type="Proteomes" id="UP000823618">
    <property type="component" value="Unassembled WGS sequence"/>
</dbReference>
<evidence type="ECO:0000256" key="4">
    <source>
        <dbReference type="ARBA" id="ARBA00023163"/>
    </source>
</evidence>
<dbReference type="InterPro" id="IPR046335">
    <property type="entry name" value="LacI/GalR-like_sensor"/>
</dbReference>
<gene>
    <name evidence="6" type="ORF">IAC13_09215</name>
</gene>
<dbReference type="SMART" id="SM00354">
    <property type="entry name" value="HTH_LACI"/>
    <property type="match status" value="1"/>
</dbReference>
<keyword evidence="2" id="KW-0805">Transcription regulation</keyword>
<dbReference type="InterPro" id="IPR028082">
    <property type="entry name" value="Peripla_BP_I"/>
</dbReference>
<dbReference type="EMBL" id="JADIML010000261">
    <property type="protein sequence ID" value="MBO8464096.1"/>
    <property type="molecule type" value="Genomic_DNA"/>
</dbReference>
<evidence type="ECO:0000256" key="3">
    <source>
        <dbReference type="ARBA" id="ARBA00023125"/>
    </source>
</evidence>
<proteinExistence type="predicted"/>
<evidence type="ECO:0000259" key="5">
    <source>
        <dbReference type="PROSITE" id="PS50932"/>
    </source>
</evidence>
<dbReference type="GO" id="GO:0003700">
    <property type="term" value="F:DNA-binding transcription factor activity"/>
    <property type="evidence" value="ECO:0007669"/>
    <property type="project" value="TreeGrafter"/>
</dbReference>
<dbReference type="SUPFAM" id="SSF53822">
    <property type="entry name" value="Periplasmic binding protein-like I"/>
    <property type="match status" value="1"/>
</dbReference>
<accession>A0A9D9I304</accession>
<dbReference type="PANTHER" id="PTHR30146:SF148">
    <property type="entry name" value="HTH-TYPE TRANSCRIPTIONAL REPRESSOR PURR-RELATED"/>
    <property type="match status" value="1"/>
</dbReference>
<keyword evidence="3 6" id="KW-0238">DNA-binding</keyword>
<dbReference type="AlphaFoldDB" id="A0A9D9I304"/>
<name>A0A9D9I304_9FIRM</name>
<reference evidence="6" key="2">
    <citation type="journal article" date="2021" name="PeerJ">
        <title>Extensive microbial diversity within the chicken gut microbiome revealed by metagenomics and culture.</title>
        <authorList>
            <person name="Gilroy R."/>
            <person name="Ravi A."/>
            <person name="Getino M."/>
            <person name="Pursley I."/>
            <person name="Horton D.L."/>
            <person name="Alikhan N.F."/>
            <person name="Baker D."/>
            <person name="Gharbi K."/>
            <person name="Hall N."/>
            <person name="Watson M."/>
            <person name="Adriaenssens E.M."/>
            <person name="Foster-Nyarko E."/>
            <person name="Jarju S."/>
            <person name="Secka A."/>
            <person name="Antonio M."/>
            <person name="Oren A."/>
            <person name="Chaudhuri R.R."/>
            <person name="La Ragione R."/>
            <person name="Hildebrand F."/>
            <person name="Pallen M.J."/>
        </authorList>
    </citation>
    <scope>NUCLEOTIDE SEQUENCE</scope>
    <source>
        <strain evidence="6">E3-2379</strain>
    </source>
</reference>